<feature type="domain" description="RanBP2-type" evidence="7">
    <location>
        <begin position="229"/>
        <end position="258"/>
    </location>
</feature>
<evidence type="ECO:0008006" key="11">
    <source>
        <dbReference type="Google" id="ProtNLM"/>
    </source>
</evidence>
<dbReference type="EMBL" id="CAUYUJ010014382">
    <property type="protein sequence ID" value="CAK0840447.1"/>
    <property type="molecule type" value="Genomic_DNA"/>
</dbReference>
<dbReference type="CDD" id="cd04458">
    <property type="entry name" value="CSP_CDS"/>
    <property type="match status" value="2"/>
</dbReference>
<dbReference type="PROSITE" id="PS00352">
    <property type="entry name" value="CSD_1"/>
    <property type="match status" value="2"/>
</dbReference>
<dbReference type="InterPro" id="IPR052069">
    <property type="entry name" value="Ca-reg_mRNA-binding_domain"/>
</dbReference>
<dbReference type="Pfam" id="PF00641">
    <property type="entry name" value="Zn_ribbon_RanBP"/>
    <property type="match status" value="2"/>
</dbReference>
<feature type="compositionally biased region" description="Basic and acidic residues" evidence="6">
    <location>
        <begin position="52"/>
        <end position="66"/>
    </location>
</feature>
<dbReference type="Gene3D" id="4.10.1060.10">
    <property type="entry name" value="Zinc finger, RanBP2-type"/>
    <property type="match status" value="2"/>
</dbReference>
<gene>
    <name evidence="9" type="ORF">PCOR1329_LOCUS35900</name>
</gene>
<protein>
    <recommendedName>
        <fullName evidence="11">RanBP2-type domain-containing protein</fullName>
    </recommendedName>
</protein>
<dbReference type="SUPFAM" id="SSF50249">
    <property type="entry name" value="Nucleic acid-binding proteins"/>
    <property type="match status" value="2"/>
</dbReference>
<evidence type="ECO:0000256" key="2">
    <source>
        <dbReference type="ARBA" id="ARBA00022723"/>
    </source>
</evidence>
<keyword evidence="3 5" id="KW-0863">Zinc-finger</keyword>
<dbReference type="InterPro" id="IPR036443">
    <property type="entry name" value="Znf_RanBP2_sf"/>
</dbReference>
<dbReference type="SMART" id="SM00547">
    <property type="entry name" value="ZnF_RBZ"/>
    <property type="match status" value="2"/>
</dbReference>
<feature type="compositionally biased region" description="Gly residues" evidence="6">
    <location>
        <begin position="216"/>
        <end position="228"/>
    </location>
</feature>
<accession>A0ABN9T5X7</accession>
<reference evidence="9" key="1">
    <citation type="submission" date="2023-10" db="EMBL/GenBank/DDBJ databases">
        <authorList>
            <person name="Chen Y."/>
            <person name="Shah S."/>
            <person name="Dougan E. K."/>
            <person name="Thang M."/>
            <person name="Chan C."/>
        </authorList>
    </citation>
    <scope>NUCLEOTIDE SEQUENCE [LARGE SCALE GENOMIC DNA]</scope>
</reference>
<dbReference type="InterPro" id="IPR012340">
    <property type="entry name" value="NA-bd_OB-fold"/>
</dbReference>
<keyword evidence="4" id="KW-0862">Zinc</keyword>
<evidence type="ECO:0000259" key="7">
    <source>
        <dbReference type="PROSITE" id="PS50199"/>
    </source>
</evidence>
<dbReference type="InterPro" id="IPR002059">
    <property type="entry name" value="CSP_DNA-bd"/>
</dbReference>
<organism evidence="9 10">
    <name type="scientific">Prorocentrum cordatum</name>
    <dbReference type="NCBI Taxonomy" id="2364126"/>
    <lineage>
        <taxon>Eukaryota</taxon>
        <taxon>Sar</taxon>
        <taxon>Alveolata</taxon>
        <taxon>Dinophyceae</taxon>
        <taxon>Prorocentrales</taxon>
        <taxon>Prorocentraceae</taxon>
        <taxon>Prorocentrum</taxon>
    </lineage>
</organism>
<feature type="compositionally biased region" description="Gly residues" evidence="6">
    <location>
        <begin position="92"/>
        <end position="101"/>
    </location>
</feature>
<feature type="region of interest" description="Disordered" evidence="6">
    <location>
        <begin position="52"/>
        <end position="101"/>
    </location>
</feature>
<evidence type="ECO:0000256" key="1">
    <source>
        <dbReference type="ARBA" id="ARBA00022553"/>
    </source>
</evidence>
<feature type="region of interest" description="Disordered" evidence="6">
    <location>
        <begin position="250"/>
        <end position="300"/>
    </location>
</feature>
<dbReference type="SUPFAM" id="SSF90209">
    <property type="entry name" value="Ran binding protein zinc finger-like"/>
    <property type="match status" value="2"/>
</dbReference>
<dbReference type="InterPro" id="IPR019844">
    <property type="entry name" value="CSD_CS"/>
</dbReference>
<dbReference type="PROSITE" id="PS51857">
    <property type="entry name" value="CSD_2"/>
    <property type="match status" value="2"/>
</dbReference>
<dbReference type="PROSITE" id="PS50199">
    <property type="entry name" value="ZF_RANBP2_2"/>
    <property type="match status" value="2"/>
</dbReference>
<keyword evidence="1" id="KW-0597">Phosphoprotein</keyword>
<evidence type="ECO:0000256" key="6">
    <source>
        <dbReference type="SAM" id="MobiDB-lite"/>
    </source>
</evidence>
<evidence type="ECO:0000256" key="3">
    <source>
        <dbReference type="ARBA" id="ARBA00022771"/>
    </source>
</evidence>
<dbReference type="Gene3D" id="2.40.50.140">
    <property type="entry name" value="Nucleic acid-binding proteins"/>
    <property type="match status" value="2"/>
</dbReference>
<dbReference type="Proteomes" id="UP001189429">
    <property type="component" value="Unassembled WGS sequence"/>
</dbReference>
<name>A0ABN9T5X7_9DINO</name>
<feature type="domain" description="RanBP2-type" evidence="7">
    <location>
        <begin position="105"/>
        <end position="134"/>
    </location>
</feature>
<dbReference type="PRINTS" id="PR00050">
    <property type="entry name" value="COLDSHOCK"/>
</dbReference>
<proteinExistence type="predicted"/>
<evidence type="ECO:0000313" key="10">
    <source>
        <dbReference type="Proteomes" id="UP001189429"/>
    </source>
</evidence>
<evidence type="ECO:0000256" key="5">
    <source>
        <dbReference type="PROSITE-ProRule" id="PRU00322"/>
    </source>
</evidence>
<comment type="caution">
    <text evidence="9">The sequence shown here is derived from an EMBL/GenBank/DDBJ whole genome shotgun (WGS) entry which is preliminary data.</text>
</comment>
<sequence length="300" mass="31753">MPAGIMKRWHSDKGFGFISPDQGGEDVFCHVTALLDGEGSVQEGDQVRFQVRYDDRKGKDRAEKVELASGGGGGGRGGRSRSPPPRGRSPPRGGGFGGGGGGEVRPGDWACPGCGANVFASKSECFKCGEPKWHADKGFGFISPDQGGEDVFCHVTALMDGEGSVQEGDPVRFQVRYDDRKGKDRAEKVELASGGGGGGRGGRSRSPPPRGRSPPRGGGFGGGGGGEVRPGDWACPGCGANVFASKSECFKCGEPKPRGGRDDDRRGGGGRDRDYDDRRGGRDDRRDDRRGGRDDRDRRY</sequence>
<dbReference type="Pfam" id="PF00313">
    <property type="entry name" value="CSD"/>
    <property type="match status" value="2"/>
</dbReference>
<feature type="domain" description="CSD" evidence="8">
    <location>
        <begin position="1"/>
        <end position="67"/>
    </location>
</feature>
<dbReference type="SMART" id="SM00357">
    <property type="entry name" value="CSP"/>
    <property type="match status" value="2"/>
</dbReference>
<dbReference type="PANTHER" id="PTHR12962:SF1">
    <property type="entry name" value="COLD SHOCK DOMAIN-CONTAINING PROTEIN CG9705"/>
    <property type="match status" value="1"/>
</dbReference>
<evidence type="ECO:0000259" key="8">
    <source>
        <dbReference type="PROSITE" id="PS51857"/>
    </source>
</evidence>
<keyword evidence="10" id="KW-1185">Reference proteome</keyword>
<evidence type="ECO:0000313" key="9">
    <source>
        <dbReference type="EMBL" id="CAK0840447.1"/>
    </source>
</evidence>
<evidence type="ECO:0000256" key="4">
    <source>
        <dbReference type="ARBA" id="ARBA00022833"/>
    </source>
</evidence>
<dbReference type="PANTHER" id="PTHR12962">
    <property type="entry name" value="CALCIUM-REGULATED HEAT STABLE PROTEIN CRHSP-24-RELATED"/>
    <property type="match status" value="1"/>
</dbReference>
<feature type="region of interest" description="Disordered" evidence="6">
    <location>
        <begin position="180"/>
        <end position="237"/>
    </location>
</feature>
<dbReference type="InterPro" id="IPR011129">
    <property type="entry name" value="CSD"/>
</dbReference>
<dbReference type="InterPro" id="IPR001876">
    <property type="entry name" value="Znf_RanBP2"/>
</dbReference>
<feature type="compositionally biased region" description="Basic and acidic residues" evidence="6">
    <location>
        <begin position="180"/>
        <end position="190"/>
    </location>
</feature>
<feature type="domain" description="CSD" evidence="8">
    <location>
        <begin position="126"/>
        <end position="191"/>
    </location>
</feature>
<keyword evidence="2" id="KW-0479">Metal-binding</keyword>